<sequence>MTDTQLESADDHETVIEGDLDDLEIDDAGDDRVYFDGDTGTLRLITRRALVLLLKRTHVAAYRHQREYQAIVEDQDELRSRLNDMFLELVIDPVNEVAYKRQAGQELGRAFPTLLINRSYTRDEIAVLLRIRDAHHRAKRDGEEGAYVERAELLETLQYIRPADTKDQVRADAVAVRAIERLTEDRFLQVTEDPDRLRISPVIETLLTVEQLQAFTEALTVDSPPEQRVDPGDDGDDSDDADEPNSEEVR</sequence>
<gene>
    <name evidence="2" type="ORF">BKA15_005239</name>
</gene>
<name>A0A7Y9IBU7_9ACTN</name>
<comment type="caution">
    <text evidence="2">The sequence shown here is derived from an EMBL/GenBank/DDBJ whole genome shotgun (WGS) entry which is preliminary data.</text>
</comment>
<protein>
    <recommendedName>
        <fullName evidence="4">DUF4194 domain-containing protein</fullName>
    </recommendedName>
</protein>
<dbReference type="Proteomes" id="UP000569914">
    <property type="component" value="Unassembled WGS sequence"/>
</dbReference>
<evidence type="ECO:0000256" key="1">
    <source>
        <dbReference type="SAM" id="MobiDB-lite"/>
    </source>
</evidence>
<evidence type="ECO:0008006" key="4">
    <source>
        <dbReference type="Google" id="ProtNLM"/>
    </source>
</evidence>
<dbReference type="RefSeq" id="WP_179755782.1">
    <property type="nucleotide sequence ID" value="NZ_JACCBU010000001.1"/>
</dbReference>
<accession>A0A7Y9IBU7</accession>
<feature type="compositionally biased region" description="Acidic residues" evidence="1">
    <location>
        <begin position="232"/>
        <end position="250"/>
    </location>
</feature>
<keyword evidence="3" id="KW-1185">Reference proteome</keyword>
<reference evidence="2 3" key="1">
    <citation type="submission" date="2020-07" db="EMBL/GenBank/DDBJ databases">
        <title>Sequencing the genomes of 1000 actinobacteria strains.</title>
        <authorList>
            <person name="Klenk H.-P."/>
        </authorList>
    </citation>
    <scope>NUCLEOTIDE SEQUENCE [LARGE SCALE GENOMIC DNA]</scope>
    <source>
        <strain evidence="2 3">DSM 22083</strain>
    </source>
</reference>
<evidence type="ECO:0000313" key="3">
    <source>
        <dbReference type="Proteomes" id="UP000569914"/>
    </source>
</evidence>
<evidence type="ECO:0000313" key="2">
    <source>
        <dbReference type="EMBL" id="NYE73910.1"/>
    </source>
</evidence>
<dbReference type="AlphaFoldDB" id="A0A7Y9IBU7"/>
<dbReference type="InterPro" id="IPR025449">
    <property type="entry name" value="JetB"/>
</dbReference>
<feature type="region of interest" description="Disordered" evidence="1">
    <location>
        <begin position="217"/>
        <end position="250"/>
    </location>
</feature>
<dbReference type="Pfam" id="PF13835">
    <property type="entry name" value="DUF4194"/>
    <property type="match status" value="1"/>
</dbReference>
<proteinExistence type="predicted"/>
<dbReference type="EMBL" id="JACCBU010000001">
    <property type="protein sequence ID" value="NYE73910.1"/>
    <property type="molecule type" value="Genomic_DNA"/>
</dbReference>
<organism evidence="2 3">
    <name type="scientific">Microlunatus parietis</name>
    <dbReference type="NCBI Taxonomy" id="682979"/>
    <lineage>
        <taxon>Bacteria</taxon>
        <taxon>Bacillati</taxon>
        <taxon>Actinomycetota</taxon>
        <taxon>Actinomycetes</taxon>
        <taxon>Propionibacteriales</taxon>
        <taxon>Propionibacteriaceae</taxon>
        <taxon>Microlunatus</taxon>
    </lineage>
</organism>